<keyword evidence="2" id="KW-0472">Membrane</keyword>
<gene>
    <name evidence="3" type="ORF">SAMN05414137_102524</name>
</gene>
<proteinExistence type="predicted"/>
<keyword evidence="2" id="KW-1133">Transmembrane helix</keyword>
<feature type="transmembrane region" description="Helical" evidence="2">
    <location>
        <begin position="138"/>
        <end position="160"/>
    </location>
</feature>
<protein>
    <recommendedName>
        <fullName evidence="5">Helix-turn-helix domain-containing protein</fullName>
    </recommendedName>
</protein>
<dbReference type="eggNOG" id="COG2319">
    <property type="taxonomic scope" value="Bacteria"/>
</dbReference>
<evidence type="ECO:0000256" key="1">
    <source>
        <dbReference type="SAM" id="MobiDB-lite"/>
    </source>
</evidence>
<dbReference type="OrthoDB" id="3688891at2"/>
<evidence type="ECO:0000313" key="3">
    <source>
        <dbReference type="EMBL" id="SEK58138.1"/>
    </source>
</evidence>
<feature type="compositionally biased region" description="Basic and acidic residues" evidence="1">
    <location>
        <begin position="96"/>
        <end position="105"/>
    </location>
</feature>
<accession>A0A1H7I6S1</accession>
<organism evidence="3 4">
    <name type="scientific">Streptacidiphilus jiangxiensis</name>
    <dbReference type="NCBI Taxonomy" id="235985"/>
    <lineage>
        <taxon>Bacteria</taxon>
        <taxon>Bacillati</taxon>
        <taxon>Actinomycetota</taxon>
        <taxon>Actinomycetes</taxon>
        <taxon>Kitasatosporales</taxon>
        <taxon>Streptomycetaceae</taxon>
        <taxon>Streptacidiphilus</taxon>
    </lineage>
</organism>
<reference evidence="4" key="1">
    <citation type="submission" date="2016-10" db="EMBL/GenBank/DDBJ databases">
        <authorList>
            <person name="Varghese N."/>
        </authorList>
    </citation>
    <scope>NUCLEOTIDE SEQUENCE [LARGE SCALE GENOMIC DNA]</scope>
    <source>
        <strain evidence="4">DSM 45096 / BCRC 16803 / CGMCC 4.1857 / CIP 109030 / JCM 12277 / KCTC 19219 / NBRC 100920 / 33214</strain>
    </source>
</reference>
<evidence type="ECO:0000256" key="2">
    <source>
        <dbReference type="SAM" id="Phobius"/>
    </source>
</evidence>
<keyword evidence="4" id="KW-1185">Reference proteome</keyword>
<dbReference type="AlphaFoldDB" id="A0A1H7I6S1"/>
<dbReference type="STRING" id="235985.SAMN05414137_102524"/>
<keyword evidence="2" id="KW-0812">Transmembrane</keyword>
<sequence length="405" mass="41663">MTPDNGADEGIRTRRAAIEEFVEGLRLLRLEAGQPAFRAMAKSSGKVSHATLHDALSGARLPTWPTVAAFVQACGGDLAFWRQRWLDAAEVARPEPECEGERAEPLAHPLPGSSAPEPPAPAQTHELSVGRAGRVRTFLVGALVGAVVGAGVAVGVTTALGDGATPVVCPTSDADLAAGAAAVQPPKVVPAAYAESASAATTPSWVGRPASDAQILTVPGVSLPVVRQVTAGDALVVSLMLTSTCPGPVRVTDTLGDSYSVAVDDTDTARHRTMIFVAFGVRPLTDADAIHVTYPHASKYHIDVEEFRGVSAVTAHGHAHGEVGSAAFSTGADPVECRAGELMVAAVGSNTGPAPTLVTGWTKLADLKLSSYHLITAYQIAPTDGRCAATGTTTAQWGVDLAVLR</sequence>
<name>A0A1H7I6S1_STRJI</name>
<feature type="region of interest" description="Disordered" evidence="1">
    <location>
        <begin position="96"/>
        <end position="124"/>
    </location>
</feature>
<evidence type="ECO:0000313" key="4">
    <source>
        <dbReference type="Proteomes" id="UP000183015"/>
    </source>
</evidence>
<dbReference type="RefSeq" id="WP_052438416.1">
    <property type="nucleotide sequence ID" value="NZ_BBPN01000005.1"/>
</dbReference>
<evidence type="ECO:0008006" key="5">
    <source>
        <dbReference type="Google" id="ProtNLM"/>
    </source>
</evidence>
<dbReference type="EMBL" id="FOAZ01000002">
    <property type="protein sequence ID" value="SEK58138.1"/>
    <property type="molecule type" value="Genomic_DNA"/>
</dbReference>
<dbReference type="Proteomes" id="UP000183015">
    <property type="component" value="Unassembled WGS sequence"/>
</dbReference>